<reference evidence="1 2" key="1">
    <citation type="journal article" date="2021" name="Hortic Res">
        <title>High-quality reference genome and annotation aids understanding of berry development for evergreen blueberry (Vaccinium darrowii).</title>
        <authorList>
            <person name="Yu J."/>
            <person name="Hulse-Kemp A.M."/>
            <person name="Babiker E."/>
            <person name="Staton M."/>
        </authorList>
    </citation>
    <scope>NUCLEOTIDE SEQUENCE [LARGE SCALE GENOMIC DNA]</scope>
    <source>
        <strain evidence="2">cv. NJ 8807/NJ 8810</strain>
        <tissue evidence="1">Young leaf</tissue>
    </source>
</reference>
<name>A0ACB7ZFR8_9ERIC</name>
<proteinExistence type="predicted"/>
<comment type="caution">
    <text evidence="1">The sequence shown here is derived from an EMBL/GenBank/DDBJ whole genome shotgun (WGS) entry which is preliminary data.</text>
</comment>
<evidence type="ECO:0000313" key="1">
    <source>
        <dbReference type="EMBL" id="KAH7864611.1"/>
    </source>
</evidence>
<protein>
    <submittedName>
        <fullName evidence="1">Uncharacterized protein</fullName>
    </submittedName>
</protein>
<dbReference type="EMBL" id="CM037162">
    <property type="protein sequence ID" value="KAH7864611.1"/>
    <property type="molecule type" value="Genomic_DNA"/>
</dbReference>
<evidence type="ECO:0000313" key="2">
    <source>
        <dbReference type="Proteomes" id="UP000828048"/>
    </source>
</evidence>
<keyword evidence="2" id="KW-1185">Reference proteome</keyword>
<dbReference type="Proteomes" id="UP000828048">
    <property type="component" value="Chromosome 12"/>
</dbReference>
<organism evidence="1 2">
    <name type="scientific">Vaccinium darrowii</name>
    <dbReference type="NCBI Taxonomy" id="229202"/>
    <lineage>
        <taxon>Eukaryota</taxon>
        <taxon>Viridiplantae</taxon>
        <taxon>Streptophyta</taxon>
        <taxon>Embryophyta</taxon>
        <taxon>Tracheophyta</taxon>
        <taxon>Spermatophyta</taxon>
        <taxon>Magnoliopsida</taxon>
        <taxon>eudicotyledons</taxon>
        <taxon>Gunneridae</taxon>
        <taxon>Pentapetalae</taxon>
        <taxon>asterids</taxon>
        <taxon>Ericales</taxon>
        <taxon>Ericaceae</taxon>
        <taxon>Vaccinioideae</taxon>
        <taxon>Vaccinieae</taxon>
        <taxon>Vaccinium</taxon>
    </lineage>
</organism>
<gene>
    <name evidence="1" type="ORF">Vadar_031717</name>
</gene>
<accession>A0ACB7ZFR8</accession>
<sequence>MASTLGTLSMLLSLSLLFVSIDPSFAHHKKHHGKHHHDKHKSKLKKICSKTSDRDWCLDIMKSDSRTSDADNRGLVQISIDLAYSKATDIHKDLNSLYDSSGDYQLKDRYNACSKNYHDTIRNLDLIKRLLNDRDYKRIEVQIDDSVEEIRDCKNQLEQSGSDSYDLKKRTKEFELLCNVVKASAEYLVDKDRDGKDRDDEDEDDED</sequence>